<proteinExistence type="inferred from homology"/>
<sequence length="541" mass="61238">MPDKSSRTRHPRSGSKSGSNSSSGRRPSLPRVKSSPRLMRTISTELEAVAHDMKHFKLDGEPVSSSSQSLEVPFVKGTLNASLPLEYLRADVLNLAQALKVSKWYNKKASTTHLIPRRVELTKITGALTNAIFRVQYDGLPSLLLRVYGPQVDSIIDRDYELQVLARLSSHNVGPKLYGCFTNGRFEQFLENSKTLTKDDIRDWKTAQRIARRMKELHSGVPLLPFEIARGPSSWLRLDKWVKVINESAWSRNDANIQKVLTCQNWPFFLEAMARYRQWLEDTYKDPHRGLVFCHNDAQYGNLLFTSPVAPVPPTPATSVDSFDTSDSLFPTTSNVSVEQIIKPSAQEQMQDSKLVVIDFEYSGANRPAFDLANHFSEWMCDYNCAEAYKSDETKYPTKEELLNFLYSYASHRRGSKDQSIEEEVRELYNDVIRQRACVSLHWATWAIIQSGELSDSPVEKVVEEGPGGEKYVITISDDEGEAIIDTEELAEGVDIDTFDNLNFAKGKMALFWGDMLQLGLLKKEELPDFVSIKSLGTKFL</sequence>
<organism evidence="4 5">
    <name type="scientific">Lachancea meyersii CBS 8951</name>
    <dbReference type="NCBI Taxonomy" id="1266667"/>
    <lineage>
        <taxon>Eukaryota</taxon>
        <taxon>Fungi</taxon>
        <taxon>Dikarya</taxon>
        <taxon>Ascomycota</taxon>
        <taxon>Saccharomycotina</taxon>
        <taxon>Saccharomycetes</taxon>
        <taxon>Saccharomycetales</taxon>
        <taxon>Saccharomycetaceae</taxon>
        <taxon>Lachancea</taxon>
    </lineage>
</organism>
<dbReference type="AlphaFoldDB" id="A0A1G4K7V2"/>
<dbReference type="Gene3D" id="3.90.1200.10">
    <property type="match status" value="1"/>
</dbReference>
<comment type="similarity">
    <text evidence="1">Belongs to the choline/ethanolamine kinase family.</text>
</comment>
<dbReference type="GO" id="GO:0006646">
    <property type="term" value="P:phosphatidylethanolamine biosynthetic process"/>
    <property type="evidence" value="ECO:0007669"/>
    <property type="project" value="TreeGrafter"/>
</dbReference>
<dbReference type="Pfam" id="PF01633">
    <property type="entry name" value="Choline_kinase"/>
    <property type="match status" value="1"/>
</dbReference>
<dbReference type="InterPro" id="IPR011009">
    <property type="entry name" value="Kinase-like_dom_sf"/>
</dbReference>
<dbReference type="GO" id="GO:0004305">
    <property type="term" value="F:ethanolamine kinase activity"/>
    <property type="evidence" value="ECO:0007669"/>
    <property type="project" value="TreeGrafter"/>
</dbReference>
<evidence type="ECO:0000313" key="5">
    <source>
        <dbReference type="Proteomes" id="UP000191144"/>
    </source>
</evidence>
<dbReference type="SUPFAM" id="SSF56112">
    <property type="entry name" value="Protein kinase-like (PK-like)"/>
    <property type="match status" value="1"/>
</dbReference>
<feature type="region of interest" description="Disordered" evidence="2">
    <location>
        <begin position="1"/>
        <end position="37"/>
    </location>
</feature>
<keyword evidence="5" id="KW-1185">Reference proteome</keyword>
<dbReference type="PANTHER" id="PTHR22603">
    <property type="entry name" value="CHOLINE/ETHANOALAMINE KINASE"/>
    <property type="match status" value="1"/>
</dbReference>
<evidence type="ECO:0000259" key="3">
    <source>
        <dbReference type="Pfam" id="PF04428"/>
    </source>
</evidence>
<dbReference type="Proteomes" id="UP000191144">
    <property type="component" value="Chromosome G"/>
</dbReference>
<dbReference type="Pfam" id="PF04428">
    <property type="entry name" value="Choline_kin_N"/>
    <property type="match status" value="1"/>
</dbReference>
<dbReference type="GO" id="GO:0004103">
    <property type="term" value="F:choline kinase activity"/>
    <property type="evidence" value="ECO:0007669"/>
    <property type="project" value="TreeGrafter"/>
</dbReference>
<dbReference type="OrthoDB" id="10267235at2759"/>
<evidence type="ECO:0000256" key="2">
    <source>
        <dbReference type="SAM" id="MobiDB-lite"/>
    </source>
</evidence>
<accession>A0A1G4K7V2</accession>
<dbReference type="EMBL" id="LT598484">
    <property type="protein sequence ID" value="SCV00074.1"/>
    <property type="molecule type" value="Genomic_DNA"/>
</dbReference>
<reference evidence="5" key="1">
    <citation type="submission" date="2016-03" db="EMBL/GenBank/DDBJ databases">
        <authorList>
            <person name="Devillers Hugo."/>
        </authorList>
    </citation>
    <scope>NUCLEOTIDE SEQUENCE [LARGE SCALE GENOMIC DNA]</scope>
</reference>
<feature type="compositionally biased region" description="Low complexity" evidence="2">
    <location>
        <begin position="14"/>
        <end position="31"/>
    </location>
</feature>
<dbReference type="CDD" id="cd05157">
    <property type="entry name" value="ETNK_euk"/>
    <property type="match status" value="1"/>
</dbReference>
<dbReference type="GO" id="GO:0005737">
    <property type="term" value="C:cytoplasm"/>
    <property type="evidence" value="ECO:0007669"/>
    <property type="project" value="TreeGrafter"/>
</dbReference>
<evidence type="ECO:0000256" key="1">
    <source>
        <dbReference type="ARBA" id="ARBA00038211"/>
    </source>
</evidence>
<dbReference type="Gene3D" id="3.30.200.20">
    <property type="entry name" value="Phosphorylase Kinase, domain 1"/>
    <property type="match status" value="1"/>
</dbReference>
<name>A0A1G4K7V2_9SACH</name>
<evidence type="ECO:0000313" key="4">
    <source>
        <dbReference type="EMBL" id="SCV00074.1"/>
    </source>
</evidence>
<dbReference type="InterPro" id="IPR007521">
    <property type="entry name" value="Choline_kin_N"/>
</dbReference>
<dbReference type="PANTHER" id="PTHR22603:SF93">
    <property type="entry name" value="RE24176P"/>
    <property type="match status" value="1"/>
</dbReference>
<gene>
    <name evidence="4" type="ORF">LAME_0G07360G</name>
</gene>
<feature type="domain" description="Choline kinase N-terminal" evidence="3">
    <location>
        <begin position="65"/>
        <end position="108"/>
    </location>
</feature>
<protein>
    <submittedName>
        <fullName evidence="4">LAME_0G07360g1_1</fullName>
    </submittedName>
</protein>